<dbReference type="InterPro" id="IPR030659">
    <property type="entry name" value="SecY_CS"/>
</dbReference>
<dbReference type="InterPro" id="IPR002208">
    <property type="entry name" value="SecY/SEC61-alpha"/>
</dbReference>
<evidence type="ECO:0000256" key="3">
    <source>
        <dbReference type="ARBA" id="ARBA00022448"/>
    </source>
</evidence>
<evidence type="ECO:0000256" key="9">
    <source>
        <dbReference type="HAMAP-Rule" id="MF_01465"/>
    </source>
</evidence>
<dbReference type="InterPro" id="IPR023201">
    <property type="entry name" value="SecY_dom_sf"/>
</dbReference>
<comment type="caution">
    <text evidence="11">The sequence shown here is derived from an EMBL/GenBank/DDBJ whole genome shotgun (WGS) entry which is preliminary data.</text>
</comment>
<comment type="subunit">
    <text evidence="9">Component of the Sec protein translocase complex. Heterotrimer consisting of SecY, SecE and SecG subunits. The heterotrimers can form oligomers, although 1 heterotrimer is thought to be able to translocate proteins. Interacts with the ribosome. Interacts with SecDF, and other proteins may be involved. Interacts with SecA.</text>
</comment>
<evidence type="ECO:0000313" key="12">
    <source>
        <dbReference type="Proteomes" id="UP001156691"/>
    </source>
</evidence>
<keyword evidence="12" id="KW-1185">Reference proteome</keyword>
<dbReference type="PANTHER" id="PTHR10906">
    <property type="entry name" value="SECY/SEC61-ALPHA FAMILY MEMBER"/>
    <property type="match status" value="1"/>
</dbReference>
<dbReference type="RefSeq" id="WP_284342846.1">
    <property type="nucleotide sequence ID" value="NZ_BSNS01000024.1"/>
</dbReference>
<evidence type="ECO:0000256" key="6">
    <source>
        <dbReference type="ARBA" id="ARBA00022989"/>
    </source>
</evidence>
<reference evidence="12" key="1">
    <citation type="journal article" date="2019" name="Int. J. Syst. Evol. Microbiol.">
        <title>The Global Catalogue of Microorganisms (GCM) 10K type strain sequencing project: providing services to taxonomists for standard genome sequencing and annotation.</title>
        <authorList>
            <consortium name="The Broad Institute Genomics Platform"/>
            <consortium name="The Broad Institute Genome Sequencing Center for Infectious Disease"/>
            <person name="Wu L."/>
            <person name="Ma J."/>
        </authorList>
    </citation>
    <scope>NUCLEOTIDE SEQUENCE [LARGE SCALE GENOMIC DNA]</scope>
    <source>
        <strain evidence="12">NBRC 112416</strain>
    </source>
</reference>
<keyword evidence="8 9" id="KW-0472">Membrane</keyword>
<dbReference type="SUPFAM" id="SSF103491">
    <property type="entry name" value="Preprotein translocase SecY subunit"/>
    <property type="match status" value="1"/>
</dbReference>
<dbReference type="EMBL" id="BSNS01000024">
    <property type="protein sequence ID" value="GLQ57455.1"/>
    <property type="molecule type" value="Genomic_DNA"/>
</dbReference>
<accession>A0ABQ5WBF0</accession>
<evidence type="ECO:0000256" key="4">
    <source>
        <dbReference type="ARBA" id="ARBA00022692"/>
    </source>
</evidence>
<feature type="transmembrane region" description="Helical" evidence="9">
    <location>
        <begin position="398"/>
        <end position="418"/>
    </location>
</feature>
<dbReference type="PRINTS" id="PR00303">
    <property type="entry name" value="SECYTRNLCASE"/>
</dbReference>
<feature type="transmembrane region" description="Helical" evidence="9">
    <location>
        <begin position="275"/>
        <end position="296"/>
    </location>
</feature>
<comment type="function">
    <text evidence="9">The central subunit of the protein translocation channel SecYEG. Consists of two halves formed by TMs 1-5 and 6-10. These two domains form a lateral gate at the front which open onto the bilayer between TMs 2 and 7, and are clamped together by SecE at the back. The channel is closed by both a pore ring composed of hydrophobic SecY resides and a short helix (helix 2A) on the extracellular side of the membrane which forms a plug. The plug probably moves laterally to allow the channel to open. The ring and the pore may move independently.</text>
</comment>
<feature type="transmembrane region" description="Helical" evidence="9">
    <location>
        <begin position="79"/>
        <end position="102"/>
    </location>
</feature>
<dbReference type="InterPro" id="IPR026593">
    <property type="entry name" value="SecY"/>
</dbReference>
<evidence type="ECO:0000313" key="11">
    <source>
        <dbReference type="EMBL" id="GLQ57455.1"/>
    </source>
</evidence>
<evidence type="ECO:0000256" key="2">
    <source>
        <dbReference type="ARBA" id="ARBA00005751"/>
    </source>
</evidence>
<dbReference type="NCBIfam" id="TIGR00967">
    <property type="entry name" value="3a0501s007"/>
    <property type="match status" value="1"/>
</dbReference>
<evidence type="ECO:0000256" key="1">
    <source>
        <dbReference type="ARBA" id="ARBA00004141"/>
    </source>
</evidence>
<feature type="transmembrane region" description="Helical" evidence="9">
    <location>
        <begin position="370"/>
        <end position="392"/>
    </location>
</feature>
<proteinExistence type="inferred from homology"/>
<keyword evidence="7 9" id="KW-0811">Translocation</keyword>
<sequence>MASAAEQLARNLSFSTFSKAKALQQRIWFTLGALLVYRLGTFIPVPGIDPDAFRATFEQSQQGIIGMFNMFAGGAVERMAIFALNLIPYITASIVIQVIATASPRLEALKKEGEQGRRKLNQYTRYLAVVFCAVQAYGIAIGLEGSQGVVLEPGWIFRFSTVVSLVGGTMFLMWLGEQITARGVGNGISLIIFAGIVANLPGTVVQTLELSRTGALPAWAGIGLLVLAVLVIGVIVFFERAQRRLLIQYPKRQVGNKMFQGDTSHLPLKLNTAGVIPVIFGSSLLLLPATIASFAAQGNASGWLTTVTALLGRGQPLYLALFAFFIIFFAFFYTAIVFNPTETADNLKRSGGFIPGIRPGERTAAHIDYVLTRITVVGAAYLTIVALIPEVLVSQLTVSQFIGGTSLLIMVTVTLDTISQIQSHLIAQQYEGLVKRSRLGGGKRR</sequence>
<keyword evidence="5 9" id="KW-0653">Protein transport</keyword>
<keyword evidence="3 9" id="KW-0813">Transport</keyword>
<feature type="transmembrane region" description="Helical" evidence="9">
    <location>
        <begin position="187"/>
        <end position="206"/>
    </location>
</feature>
<dbReference type="Pfam" id="PF00344">
    <property type="entry name" value="SecY"/>
    <property type="match status" value="1"/>
</dbReference>
<feature type="transmembrane region" description="Helical" evidence="9">
    <location>
        <begin position="27"/>
        <end position="45"/>
    </location>
</feature>
<feature type="transmembrane region" description="Helical" evidence="9">
    <location>
        <begin position="218"/>
        <end position="238"/>
    </location>
</feature>
<evidence type="ECO:0000256" key="8">
    <source>
        <dbReference type="ARBA" id="ARBA00023136"/>
    </source>
</evidence>
<evidence type="ECO:0000256" key="10">
    <source>
        <dbReference type="RuleBase" id="RU004349"/>
    </source>
</evidence>
<keyword evidence="4 9" id="KW-0812">Transmembrane</keyword>
<protein>
    <recommendedName>
        <fullName evidence="9">Protein translocase subunit SecY</fullName>
    </recommendedName>
</protein>
<dbReference type="PROSITE" id="PS00756">
    <property type="entry name" value="SECY_2"/>
    <property type="match status" value="1"/>
</dbReference>
<name>A0ABQ5WBF0_9HYPH</name>
<organism evidence="11 12">
    <name type="scientific">Devosia nitrariae</name>
    <dbReference type="NCBI Taxonomy" id="2071872"/>
    <lineage>
        <taxon>Bacteria</taxon>
        <taxon>Pseudomonadati</taxon>
        <taxon>Pseudomonadota</taxon>
        <taxon>Alphaproteobacteria</taxon>
        <taxon>Hyphomicrobiales</taxon>
        <taxon>Devosiaceae</taxon>
        <taxon>Devosia</taxon>
    </lineage>
</organism>
<feature type="transmembrane region" description="Helical" evidence="9">
    <location>
        <begin position="155"/>
        <end position="175"/>
    </location>
</feature>
<keyword evidence="6 9" id="KW-1133">Transmembrane helix</keyword>
<feature type="transmembrane region" description="Helical" evidence="9">
    <location>
        <begin position="123"/>
        <end position="143"/>
    </location>
</feature>
<comment type="subcellular location">
    <subcellularLocation>
        <location evidence="9">Cell membrane</location>
        <topology evidence="9">Multi-pass membrane protein</topology>
    </subcellularLocation>
    <subcellularLocation>
        <location evidence="1">Membrane</location>
        <topology evidence="1">Multi-pass membrane protein</topology>
    </subcellularLocation>
</comment>
<comment type="similarity">
    <text evidence="2 9 10">Belongs to the SecY/SEC61-alpha family.</text>
</comment>
<dbReference type="Proteomes" id="UP001156691">
    <property type="component" value="Unassembled WGS sequence"/>
</dbReference>
<feature type="transmembrane region" description="Helical" evidence="9">
    <location>
        <begin position="316"/>
        <end position="338"/>
    </location>
</feature>
<dbReference type="Gene3D" id="1.10.3370.10">
    <property type="entry name" value="SecY subunit domain"/>
    <property type="match status" value="1"/>
</dbReference>
<keyword evidence="9" id="KW-1003">Cell membrane</keyword>
<gene>
    <name evidence="9 11" type="primary">secY</name>
    <name evidence="11" type="ORF">GCM10010862_47140</name>
</gene>
<evidence type="ECO:0000256" key="7">
    <source>
        <dbReference type="ARBA" id="ARBA00023010"/>
    </source>
</evidence>
<evidence type="ECO:0000256" key="5">
    <source>
        <dbReference type="ARBA" id="ARBA00022927"/>
    </source>
</evidence>
<dbReference type="PIRSF" id="PIRSF004557">
    <property type="entry name" value="SecY"/>
    <property type="match status" value="1"/>
</dbReference>
<dbReference type="HAMAP" id="MF_01465">
    <property type="entry name" value="SecY"/>
    <property type="match status" value="1"/>
</dbReference>